<name>A0A8T0F7A3_ARGBR</name>
<accession>A0A8T0F7A3</accession>
<evidence type="ECO:0000313" key="3">
    <source>
        <dbReference type="Proteomes" id="UP000807504"/>
    </source>
</evidence>
<protein>
    <submittedName>
        <fullName evidence="2">Uncharacterized protein</fullName>
    </submittedName>
</protein>
<reference evidence="2" key="1">
    <citation type="journal article" date="2020" name="bioRxiv">
        <title>Chromosome-level reference genome of the European wasp spider Argiope bruennichi: a resource for studies on range expansion and evolutionary adaptation.</title>
        <authorList>
            <person name="Sheffer M.M."/>
            <person name="Hoppe A."/>
            <person name="Krehenwinkel H."/>
            <person name="Uhl G."/>
            <person name="Kuss A.W."/>
            <person name="Jensen L."/>
            <person name="Jensen C."/>
            <person name="Gillespie R.G."/>
            <person name="Hoff K.J."/>
            <person name="Prost S."/>
        </authorList>
    </citation>
    <scope>NUCLEOTIDE SEQUENCE</scope>
</reference>
<reference evidence="2" key="2">
    <citation type="submission" date="2020-06" db="EMBL/GenBank/DDBJ databases">
        <authorList>
            <person name="Sheffer M."/>
        </authorList>
    </citation>
    <scope>NUCLEOTIDE SEQUENCE</scope>
</reference>
<gene>
    <name evidence="2" type="ORF">HNY73_010487</name>
</gene>
<feature type="compositionally biased region" description="Polar residues" evidence="1">
    <location>
        <begin position="232"/>
        <end position="247"/>
    </location>
</feature>
<feature type="compositionally biased region" description="Polar residues" evidence="1">
    <location>
        <begin position="88"/>
        <end position="127"/>
    </location>
</feature>
<feature type="region of interest" description="Disordered" evidence="1">
    <location>
        <begin position="232"/>
        <end position="267"/>
    </location>
</feature>
<proteinExistence type="predicted"/>
<feature type="region of interest" description="Disordered" evidence="1">
    <location>
        <begin position="279"/>
        <end position="304"/>
    </location>
</feature>
<dbReference type="EMBL" id="JABXBU010000030">
    <property type="protein sequence ID" value="KAF8784873.1"/>
    <property type="molecule type" value="Genomic_DNA"/>
</dbReference>
<keyword evidence="3" id="KW-1185">Reference proteome</keyword>
<comment type="caution">
    <text evidence="2">The sequence shown here is derived from an EMBL/GenBank/DDBJ whole genome shotgun (WGS) entry which is preliminary data.</text>
</comment>
<feature type="compositionally biased region" description="Low complexity" evidence="1">
    <location>
        <begin position="1"/>
        <end position="39"/>
    </location>
</feature>
<evidence type="ECO:0000313" key="2">
    <source>
        <dbReference type="EMBL" id="KAF8784873.1"/>
    </source>
</evidence>
<feature type="region of interest" description="Disordered" evidence="1">
    <location>
        <begin position="86"/>
        <end position="127"/>
    </location>
</feature>
<evidence type="ECO:0000256" key="1">
    <source>
        <dbReference type="SAM" id="MobiDB-lite"/>
    </source>
</evidence>
<sequence>MTTSATTPASTPTPGSTPASPASGGSSGTPGSTSSGGSPIMTNSLANTTRNVHLTRLNSSISSFRWQLWNTWNACQPTLHFRHPALSTRGSSGTPIPLQSGSPTDNTAHSGSPPQPSATPVSRSVGNSDTWVHFKSRVASQTFGSRTQSNSANQWHFLLQSSQVTGVSSPGTPARTTGHWVAHRCNSCYASCKNTRLPDAPRPASGKVLTPHSGVQLHNAASLLNDNLSATTPASTLSPGGSTQLSSVKLLGPLGTHGPSTSGIHDSGALETSLRINLHTANAPQPAIRPAESPSLSGHDTPGA</sequence>
<dbReference type="AlphaFoldDB" id="A0A8T0F7A3"/>
<organism evidence="2 3">
    <name type="scientific">Argiope bruennichi</name>
    <name type="common">Wasp spider</name>
    <name type="synonym">Aranea bruennichi</name>
    <dbReference type="NCBI Taxonomy" id="94029"/>
    <lineage>
        <taxon>Eukaryota</taxon>
        <taxon>Metazoa</taxon>
        <taxon>Ecdysozoa</taxon>
        <taxon>Arthropoda</taxon>
        <taxon>Chelicerata</taxon>
        <taxon>Arachnida</taxon>
        <taxon>Araneae</taxon>
        <taxon>Araneomorphae</taxon>
        <taxon>Entelegynae</taxon>
        <taxon>Araneoidea</taxon>
        <taxon>Araneidae</taxon>
        <taxon>Argiope</taxon>
    </lineage>
</organism>
<dbReference type="Proteomes" id="UP000807504">
    <property type="component" value="Unassembled WGS sequence"/>
</dbReference>
<feature type="region of interest" description="Disordered" evidence="1">
    <location>
        <begin position="1"/>
        <end position="44"/>
    </location>
</feature>